<sequence length="198" mass="22713">MQPLDKKLRPWYLGLAALMVLLGLAGKQVNPWLEFDRHAIEQGQWWRLVSCHFVHLTPWHMLLNLSGFLLCGYFFEDLLNRYRVALWALLGALLEGLALYLLDPQLVFYAGLSGILHGLLVMCLLLGWRRNPWLHSLVLLVIAGRIFFEQQPGYDVDYLQAWIHGKVYVNAHLYGAITGIILAGGVVIGQYGNRYRQR</sequence>
<dbReference type="eggNOG" id="COG0705">
    <property type="taxonomic scope" value="Bacteria"/>
</dbReference>
<dbReference type="AlphaFoldDB" id="L0WEI6"/>
<gene>
    <name evidence="7" type="ORF">A11A3_09505</name>
</gene>
<dbReference type="RefSeq" id="WP_008929079.1">
    <property type="nucleotide sequence ID" value="NZ_AMRJ01000013.1"/>
</dbReference>
<evidence type="ECO:0000313" key="8">
    <source>
        <dbReference type="Proteomes" id="UP000010164"/>
    </source>
</evidence>
<dbReference type="PATRIC" id="fig|1177179.3.peg.1894"/>
<dbReference type="NCBIfam" id="TIGR03902">
    <property type="entry name" value="rhom_GG_sort"/>
    <property type="match status" value="1"/>
</dbReference>
<dbReference type="Pfam" id="PF01694">
    <property type="entry name" value="Rhomboid"/>
    <property type="match status" value="1"/>
</dbReference>
<evidence type="ECO:0000256" key="2">
    <source>
        <dbReference type="ARBA" id="ARBA00022692"/>
    </source>
</evidence>
<keyword evidence="4 5" id="KW-0472">Membrane</keyword>
<keyword evidence="3 5" id="KW-1133">Transmembrane helix</keyword>
<keyword evidence="2 5" id="KW-0812">Transmembrane</keyword>
<dbReference type="STRING" id="1177179.A11A3_09505"/>
<dbReference type="PANTHER" id="PTHR43066">
    <property type="entry name" value="RHOMBOID-RELATED PROTEIN"/>
    <property type="match status" value="1"/>
</dbReference>
<dbReference type="EMBL" id="AMRJ01000013">
    <property type="protein sequence ID" value="EKF74225.1"/>
    <property type="molecule type" value="Genomic_DNA"/>
</dbReference>
<dbReference type="Proteomes" id="UP000010164">
    <property type="component" value="Unassembled WGS sequence"/>
</dbReference>
<accession>L0WEI6</accession>
<comment type="caution">
    <text evidence="7">The sequence shown here is derived from an EMBL/GenBank/DDBJ whole genome shotgun (WGS) entry which is preliminary data.</text>
</comment>
<feature type="domain" description="Peptidase S54 rhomboid" evidence="6">
    <location>
        <begin position="42"/>
        <end position="183"/>
    </location>
</feature>
<feature type="transmembrane region" description="Helical" evidence="5">
    <location>
        <begin position="84"/>
        <end position="102"/>
    </location>
</feature>
<evidence type="ECO:0000259" key="6">
    <source>
        <dbReference type="Pfam" id="PF01694"/>
    </source>
</evidence>
<feature type="transmembrane region" description="Helical" evidence="5">
    <location>
        <begin position="133"/>
        <end position="148"/>
    </location>
</feature>
<dbReference type="OrthoDB" id="196054at2"/>
<dbReference type="Gene3D" id="1.20.1540.10">
    <property type="entry name" value="Rhomboid-like"/>
    <property type="match status" value="1"/>
</dbReference>
<evidence type="ECO:0000256" key="1">
    <source>
        <dbReference type="ARBA" id="ARBA00004141"/>
    </source>
</evidence>
<feature type="transmembrane region" description="Helical" evidence="5">
    <location>
        <begin position="168"/>
        <end position="188"/>
    </location>
</feature>
<dbReference type="SUPFAM" id="SSF144091">
    <property type="entry name" value="Rhomboid-like"/>
    <property type="match status" value="1"/>
</dbReference>
<proteinExistence type="predicted"/>
<dbReference type="InterPro" id="IPR023826">
    <property type="entry name" value="Rhom-like_SP_proteobac"/>
</dbReference>
<dbReference type="InterPro" id="IPR035952">
    <property type="entry name" value="Rhomboid-like_sf"/>
</dbReference>
<dbReference type="InterPro" id="IPR022764">
    <property type="entry name" value="Peptidase_S54_rhomboid_dom"/>
</dbReference>
<evidence type="ECO:0000256" key="3">
    <source>
        <dbReference type="ARBA" id="ARBA00022989"/>
    </source>
</evidence>
<feature type="transmembrane region" description="Helical" evidence="5">
    <location>
        <begin position="53"/>
        <end position="75"/>
    </location>
</feature>
<protein>
    <recommendedName>
        <fullName evidence="6">Peptidase S54 rhomboid domain-containing protein</fullName>
    </recommendedName>
</protein>
<organism evidence="7 8">
    <name type="scientific">Alcanivorax hongdengensis A-11-3</name>
    <dbReference type="NCBI Taxonomy" id="1177179"/>
    <lineage>
        <taxon>Bacteria</taxon>
        <taxon>Pseudomonadati</taxon>
        <taxon>Pseudomonadota</taxon>
        <taxon>Gammaproteobacteria</taxon>
        <taxon>Oceanospirillales</taxon>
        <taxon>Alcanivoracaceae</taxon>
        <taxon>Alcanivorax</taxon>
    </lineage>
</organism>
<dbReference type="GO" id="GO:0004252">
    <property type="term" value="F:serine-type endopeptidase activity"/>
    <property type="evidence" value="ECO:0007669"/>
    <property type="project" value="InterPro"/>
</dbReference>
<comment type="subcellular location">
    <subcellularLocation>
        <location evidence="1">Membrane</location>
        <topology evidence="1">Multi-pass membrane protein</topology>
    </subcellularLocation>
</comment>
<feature type="transmembrane region" description="Helical" evidence="5">
    <location>
        <begin position="108"/>
        <end position="126"/>
    </location>
</feature>
<evidence type="ECO:0000313" key="7">
    <source>
        <dbReference type="EMBL" id="EKF74225.1"/>
    </source>
</evidence>
<name>L0WEI6_9GAMM</name>
<evidence type="ECO:0000256" key="5">
    <source>
        <dbReference type="SAM" id="Phobius"/>
    </source>
</evidence>
<keyword evidence="8" id="KW-1185">Reference proteome</keyword>
<reference evidence="7 8" key="1">
    <citation type="journal article" date="2012" name="J. Bacteriol.">
        <title>Genome Sequence of the Alkane-Degrading Bacterium Alcanivorax hongdengensis Type Strain A-11-3.</title>
        <authorList>
            <person name="Lai Q."/>
            <person name="Shao Z."/>
        </authorList>
    </citation>
    <scope>NUCLEOTIDE SEQUENCE [LARGE SCALE GENOMIC DNA]</scope>
    <source>
        <strain evidence="7 8">A-11-3</strain>
    </source>
</reference>
<feature type="transmembrane region" description="Helical" evidence="5">
    <location>
        <begin position="12"/>
        <end position="33"/>
    </location>
</feature>
<evidence type="ECO:0000256" key="4">
    <source>
        <dbReference type="ARBA" id="ARBA00023136"/>
    </source>
</evidence>
<dbReference type="GO" id="GO:0016020">
    <property type="term" value="C:membrane"/>
    <property type="evidence" value="ECO:0007669"/>
    <property type="project" value="UniProtKB-SubCell"/>
</dbReference>